<evidence type="ECO:0000313" key="3">
    <source>
        <dbReference type="Proteomes" id="UP001234178"/>
    </source>
</evidence>
<sequence>MQKKSRQPRQRRVEGQHPLSPSKGCEDDGKGTAGRHHAHLNTSHIKSSYKRPCTQGIMPDWAWHYSIG</sequence>
<dbReference type="EMBL" id="JAOYFB010000036">
    <property type="protein sequence ID" value="KAK4020052.1"/>
    <property type="molecule type" value="Genomic_DNA"/>
</dbReference>
<keyword evidence="3" id="KW-1185">Reference proteome</keyword>
<dbReference type="Proteomes" id="UP001234178">
    <property type="component" value="Unassembled WGS sequence"/>
</dbReference>
<comment type="caution">
    <text evidence="2">The sequence shown here is derived from an EMBL/GenBank/DDBJ whole genome shotgun (WGS) entry which is preliminary data.</text>
</comment>
<feature type="compositionally biased region" description="Basic residues" evidence="1">
    <location>
        <begin position="1"/>
        <end position="10"/>
    </location>
</feature>
<evidence type="ECO:0000256" key="1">
    <source>
        <dbReference type="SAM" id="MobiDB-lite"/>
    </source>
</evidence>
<gene>
    <name evidence="2" type="ORF">OUZ56_002048</name>
</gene>
<feature type="region of interest" description="Disordered" evidence="1">
    <location>
        <begin position="1"/>
        <end position="51"/>
    </location>
</feature>
<evidence type="ECO:0000313" key="2">
    <source>
        <dbReference type="EMBL" id="KAK4020052.1"/>
    </source>
</evidence>
<name>A0ABR0A4I9_9CRUS</name>
<protein>
    <submittedName>
        <fullName evidence="2">Uncharacterized protein</fullName>
    </submittedName>
</protein>
<proteinExistence type="predicted"/>
<accession>A0ABR0A4I9</accession>
<reference evidence="2 3" key="1">
    <citation type="journal article" date="2023" name="Nucleic Acids Res.">
        <title>The hologenome of Daphnia magna reveals possible DNA methylation and microbiome-mediated evolution of the host genome.</title>
        <authorList>
            <person name="Chaturvedi A."/>
            <person name="Li X."/>
            <person name="Dhandapani V."/>
            <person name="Marshall H."/>
            <person name="Kissane S."/>
            <person name="Cuenca-Cambronero M."/>
            <person name="Asole G."/>
            <person name="Calvet F."/>
            <person name="Ruiz-Romero M."/>
            <person name="Marangio P."/>
            <person name="Guigo R."/>
            <person name="Rago D."/>
            <person name="Mirbahai L."/>
            <person name="Eastwood N."/>
            <person name="Colbourne J.K."/>
            <person name="Zhou J."/>
            <person name="Mallon E."/>
            <person name="Orsini L."/>
        </authorList>
    </citation>
    <scope>NUCLEOTIDE SEQUENCE [LARGE SCALE GENOMIC DNA]</scope>
    <source>
        <strain evidence="2">LRV0_1</strain>
    </source>
</reference>
<organism evidence="2 3">
    <name type="scientific">Daphnia magna</name>
    <dbReference type="NCBI Taxonomy" id="35525"/>
    <lineage>
        <taxon>Eukaryota</taxon>
        <taxon>Metazoa</taxon>
        <taxon>Ecdysozoa</taxon>
        <taxon>Arthropoda</taxon>
        <taxon>Crustacea</taxon>
        <taxon>Branchiopoda</taxon>
        <taxon>Diplostraca</taxon>
        <taxon>Cladocera</taxon>
        <taxon>Anomopoda</taxon>
        <taxon>Daphniidae</taxon>
        <taxon>Daphnia</taxon>
    </lineage>
</organism>